<keyword evidence="1" id="KW-0732">Signal</keyword>
<evidence type="ECO:0008006" key="4">
    <source>
        <dbReference type="Google" id="ProtNLM"/>
    </source>
</evidence>
<dbReference type="EMBL" id="JBHTIH010000008">
    <property type="protein sequence ID" value="MFD0740424.1"/>
    <property type="molecule type" value="Genomic_DNA"/>
</dbReference>
<sequence length="80" mass="8755">MNASCRIAVLSLSVLGLAACAGMHEKSDSAFVAPQRAPSIMDNDEAYMAAVERIARRRGIEIVWVNVPRKQLVAQQDDNK</sequence>
<proteinExistence type="predicted"/>
<protein>
    <recommendedName>
        <fullName evidence="4">Lipoprotein</fullName>
    </recommendedName>
</protein>
<evidence type="ECO:0000313" key="2">
    <source>
        <dbReference type="EMBL" id="MFD0740424.1"/>
    </source>
</evidence>
<feature type="chain" id="PRO_5047343970" description="Lipoprotein" evidence="1">
    <location>
        <begin position="19"/>
        <end position="80"/>
    </location>
</feature>
<name>A0ABW2YPU5_9GAMM</name>
<evidence type="ECO:0000313" key="3">
    <source>
        <dbReference type="Proteomes" id="UP001597090"/>
    </source>
</evidence>
<organism evidence="2 3">
    <name type="scientific">Lysobacter koreensis</name>
    <dbReference type="NCBI Taxonomy" id="266122"/>
    <lineage>
        <taxon>Bacteria</taxon>
        <taxon>Pseudomonadati</taxon>
        <taxon>Pseudomonadota</taxon>
        <taxon>Gammaproteobacteria</taxon>
        <taxon>Lysobacterales</taxon>
        <taxon>Lysobacteraceae</taxon>
        <taxon>Lysobacter</taxon>
    </lineage>
</organism>
<reference evidence="3" key="1">
    <citation type="journal article" date="2019" name="Int. J. Syst. Evol. Microbiol.">
        <title>The Global Catalogue of Microorganisms (GCM) 10K type strain sequencing project: providing services to taxonomists for standard genome sequencing and annotation.</title>
        <authorList>
            <consortium name="The Broad Institute Genomics Platform"/>
            <consortium name="The Broad Institute Genome Sequencing Center for Infectious Disease"/>
            <person name="Wu L."/>
            <person name="Ma J."/>
        </authorList>
    </citation>
    <scope>NUCLEOTIDE SEQUENCE [LARGE SCALE GENOMIC DNA]</scope>
    <source>
        <strain evidence="3">CCUG 55491</strain>
    </source>
</reference>
<evidence type="ECO:0000256" key="1">
    <source>
        <dbReference type="SAM" id="SignalP"/>
    </source>
</evidence>
<comment type="caution">
    <text evidence="2">The sequence shown here is derived from an EMBL/GenBank/DDBJ whole genome shotgun (WGS) entry which is preliminary data.</text>
</comment>
<feature type="signal peptide" evidence="1">
    <location>
        <begin position="1"/>
        <end position="18"/>
    </location>
</feature>
<accession>A0ABW2YPU5</accession>
<dbReference type="PROSITE" id="PS51257">
    <property type="entry name" value="PROKAR_LIPOPROTEIN"/>
    <property type="match status" value="1"/>
</dbReference>
<keyword evidence="3" id="KW-1185">Reference proteome</keyword>
<gene>
    <name evidence="2" type="ORF">ACFQZQ_14155</name>
</gene>
<dbReference type="Proteomes" id="UP001597090">
    <property type="component" value="Unassembled WGS sequence"/>
</dbReference>